<reference evidence="1 2" key="1">
    <citation type="submission" date="2015-09" db="EMBL/GenBank/DDBJ databases">
        <authorList>
            <consortium name="Pathogen Informatics"/>
        </authorList>
    </citation>
    <scope>NUCLEOTIDE SEQUENCE [LARGE SCALE GENOMIC DNA]</scope>
    <source>
        <strain evidence="1 2">2789STDY5608791</strain>
    </source>
</reference>
<evidence type="ECO:0000313" key="2">
    <source>
        <dbReference type="Proteomes" id="UP000095419"/>
    </source>
</evidence>
<proteinExistence type="predicted"/>
<dbReference type="EMBL" id="CYZF01000011">
    <property type="protein sequence ID" value="CUP39698.1"/>
    <property type="molecule type" value="Genomic_DNA"/>
</dbReference>
<evidence type="ECO:0000313" key="1">
    <source>
        <dbReference type="EMBL" id="CUP39698.1"/>
    </source>
</evidence>
<dbReference type="AlphaFoldDB" id="A0A174MZH8"/>
<organism evidence="1 2">
    <name type="scientific">Bacteroides uniformis</name>
    <dbReference type="NCBI Taxonomy" id="820"/>
    <lineage>
        <taxon>Bacteria</taxon>
        <taxon>Pseudomonadati</taxon>
        <taxon>Bacteroidota</taxon>
        <taxon>Bacteroidia</taxon>
        <taxon>Bacteroidales</taxon>
        <taxon>Bacteroidaceae</taxon>
        <taxon>Bacteroides</taxon>
    </lineage>
</organism>
<gene>
    <name evidence="1" type="ORF">ERS417307_03597</name>
</gene>
<accession>A0A174MZH8</accession>
<sequence>MELINNSPYLCSPTRKEKELFLFCFSYPCLKDLKIQEKEKKKKLPEIFGRYALKFLPLHPLSEKNSNRVDILLSRNGDRFFFSSFFFLPPFRQERRRGKRKKKKIKKLPKIFGRYALKFLPLHPLSEKNSNRETSDL</sequence>
<dbReference type="Proteomes" id="UP000095419">
    <property type="component" value="Unassembled WGS sequence"/>
</dbReference>
<protein>
    <submittedName>
        <fullName evidence="1">Uncharacterized protein</fullName>
    </submittedName>
</protein>
<dbReference type="RefSeq" id="WP_057089542.1">
    <property type="nucleotide sequence ID" value="NZ_CYZF01000011.1"/>
</dbReference>
<name>A0A174MZH8_BACUN</name>